<name>A0A6L6JB30_9RHOB</name>
<dbReference type="AlphaFoldDB" id="A0A6L6JB30"/>
<accession>A0A6L6JB30</accession>
<keyword evidence="2" id="KW-1185">Reference proteome</keyword>
<dbReference type="Proteomes" id="UP000478183">
    <property type="component" value="Unassembled WGS sequence"/>
</dbReference>
<dbReference type="RefSeq" id="WP_155096765.1">
    <property type="nucleotide sequence ID" value="NZ_WMIE01000014.1"/>
</dbReference>
<proteinExistence type="predicted"/>
<organism evidence="1 2">
    <name type="scientific">Paracoccus aestuariivivens</name>
    <dbReference type="NCBI Taxonomy" id="1820333"/>
    <lineage>
        <taxon>Bacteria</taxon>
        <taxon>Pseudomonadati</taxon>
        <taxon>Pseudomonadota</taxon>
        <taxon>Alphaproteobacteria</taxon>
        <taxon>Rhodobacterales</taxon>
        <taxon>Paracoccaceae</taxon>
        <taxon>Paracoccus</taxon>
    </lineage>
</organism>
<reference evidence="1 2" key="1">
    <citation type="submission" date="2019-11" db="EMBL/GenBank/DDBJ databases">
        <authorList>
            <person name="Dong K."/>
        </authorList>
    </citation>
    <scope>NUCLEOTIDE SEQUENCE [LARGE SCALE GENOMIC DNA]</scope>
    <source>
        <strain evidence="1 2">NBRC 111993</strain>
    </source>
</reference>
<comment type="caution">
    <text evidence="1">The sequence shown here is derived from an EMBL/GenBank/DDBJ whole genome shotgun (WGS) entry which is preliminary data.</text>
</comment>
<evidence type="ECO:0000313" key="2">
    <source>
        <dbReference type="Proteomes" id="UP000478183"/>
    </source>
</evidence>
<sequence length="140" mass="15834">MGIDLQSEPQGAMHRLQASAPITAEWLPGRYVWALRALRGSDVIEYQTGDLLIGADIASLTSGFDGRSHARRVLEAVEAVLENRASIDQERYSINNRELWRTPVADLLMLRSRYRDEVRREEQAVNGGQSLLGRQVKVRF</sequence>
<dbReference type="OrthoDB" id="7775497at2"/>
<dbReference type="EMBL" id="WMIE01000014">
    <property type="protein sequence ID" value="MTH79413.1"/>
    <property type="molecule type" value="Genomic_DNA"/>
</dbReference>
<protein>
    <submittedName>
        <fullName evidence="1">Uncharacterized protein</fullName>
    </submittedName>
</protein>
<evidence type="ECO:0000313" key="1">
    <source>
        <dbReference type="EMBL" id="MTH79413.1"/>
    </source>
</evidence>
<gene>
    <name evidence="1" type="ORF">GL286_16975</name>
</gene>